<keyword evidence="1 4" id="KW-0560">Oxidoreductase</keyword>
<feature type="region of interest" description="Disordered" evidence="2">
    <location>
        <begin position="303"/>
        <end position="368"/>
    </location>
</feature>
<dbReference type="STRING" id="145388.A0A0D2NPT4"/>
<dbReference type="SUPFAM" id="SSF48179">
    <property type="entry name" value="6-phosphogluconate dehydrogenase C-terminal domain-like"/>
    <property type="match status" value="1"/>
</dbReference>
<dbReference type="Pfam" id="PF26213">
    <property type="entry name" value="TYRAAT1_C"/>
    <property type="match status" value="1"/>
</dbReference>
<dbReference type="EC" id="1.3.1.78" evidence="4"/>
<dbReference type="OrthoDB" id="2414662at2759"/>
<dbReference type="GO" id="GO:0004665">
    <property type="term" value="F:prephenate dehydrogenase (NADP+) activity"/>
    <property type="evidence" value="ECO:0007669"/>
    <property type="project" value="InterPro"/>
</dbReference>
<evidence type="ECO:0000259" key="3">
    <source>
        <dbReference type="PROSITE" id="PS51176"/>
    </source>
</evidence>
<dbReference type="Proteomes" id="UP000054498">
    <property type="component" value="Unassembled WGS sequence"/>
</dbReference>
<dbReference type="Pfam" id="PF03807">
    <property type="entry name" value="F420_oxidored"/>
    <property type="match status" value="1"/>
</dbReference>
<name>A0A0D2NPT4_9CHLO</name>
<keyword evidence="5" id="KW-1185">Reference proteome</keyword>
<protein>
    <submittedName>
        <fullName evidence="4">Arogenate dehydrogenase 2</fullName>
        <ecNumber evidence="4">1.3.1.78</ecNumber>
    </submittedName>
</protein>
<dbReference type="InterPro" id="IPR003099">
    <property type="entry name" value="Prephen_DH"/>
</dbReference>
<gene>
    <name evidence="4" type="ORF">MNEG_1533</name>
</gene>
<dbReference type="SUPFAM" id="SSF51735">
    <property type="entry name" value="NAD(P)-binding Rossmann-fold domains"/>
    <property type="match status" value="1"/>
</dbReference>
<dbReference type="Gene3D" id="3.40.50.720">
    <property type="entry name" value="NAD(P)-binding Rossmann-like Domain"/>
    <property type="match status" value="1"/>
</dbReference>
<dbReference type="AlphaFoldDB" id="A0A0D2NPT4"/>
<dbReference type="GO" id="GO:0006571">
    <property type="term" value="P:tyrosine biosynthetic process"/>
    <property type="evidence" value="ECO:0007669"/>
    <property type="project" value="InterPro"/>
</dbReference>
<evidence type="ECO:0000313" key="5">
    <source>
        <dbReference type="Proteomes" id="UP000054498"/>
    </source>
</evidence>
<dbReference type="GeneID" id="25732980"/>
<dbReference type="GO" id="GO:0008977">
    <property type="term" value="F:prephenate dehydrogenase (NAD+) activity"/>
    <property type="evidence" value="ECO:0007669"/>
    <property type="project" value="InterPro"/>
</dbReference>
<evidence type="ECO:0000313" key="4">
    <source>
        <dbReference type="EMBL" id="KIZ06416.1"/>
    </source>
</evidence>
<organism evidence="4 5">
    <name type="scientific">Monoraphidium neglectum</name>
    <dbReference type="NCBI Taxonomy" id="145388"/>
    <lineage>
        <taxon>Eukaryota</taxon>
        <taxon>Viridiplantae</taxon>
        <taxon>Chlorophyta</taxon>
        <taxon>core chlorophytes</taxon>
        <taxon>Chlorophyceae</taxon>
        <taxon>CS clade</taxon>
        <taxon>Sphaeropleales</taxon>
        <taxon>Selenastraceae</taxon>
        <taxon>Monoraphidium</taxon>
    </lineage>
</organism>
<proteinExistence type="predicted"/>
<dbReference type="GO" id="GO:0033730">
    <property type="term" value="F:arogenate dehydrogenase (NADP+) activity"/>
    <property type="evidence" value="ECO:0007669"/>
    <property type="project" value="UniProtKB-EC"/>
</dbReference>
<dbReference type="InterPro" id="IPR036291">
    <property type="entry name" value="NAD(P)-bd_dom_sf"/>
</dbReference>
<dbReference type="InterPro" id="IPR045011">
    <property type="entry name" value="TYRAAT1/2"/>
</dbReference>
<dbReference type="PANTHER" id="PTHR43207">
    <property type="entry name" value="AROGENATE DEHYDROGENASE-RELATED"/>
    <property type="match status" value="1"/>
</dbReference>
<dbReference type="InterPro" id="IPR028939">
    <property type="entry name" value="P5C_Rdtase_cat_N"/>
</dbReference>
<reference evidence="4 5" key="1">
    <citation type="journal article" date="2013" name="BMC Genomics">
        <title>Reconstruction of the lipid metabolism for the microalga Monoraphidium neglectum from its genome sequence reveals characteristics suitable for biofuel production.</title>
        <authorList>
            <person name="Bogen C."/>
            <person name="Al-Dilaimi A."/>
            <person name="Albersmeier A."/>
            <person name="Wichmann J."/>
            <person name="Grundmann M."/>
            <person name="Rupp O."/>
            <person name="Lauersen K.J."/>
            <person name="Blifernez-Klassen O."/>
            <person name="Kalinowski J."/>
            <person name="Goesmann A."/>
            <person name="Mussgnug J.H."/>
            <person name="Kruse O."/>
        </authorList>
    </citation>
    <scope>NUCLEOTIDE SEQUENCE [LARGE SCALE GENOMIC DNA]</scope>
    <source>
        <strain evidence="4 5">SAG 48.87</strain>
    </source>
</reference>
<feature type="domain" description="Prephenate/arogenate dehydrogenase" evidence="3">
    <location>
        <begin position="38"/>
        <end position="317"/>
    </location>
</feature>
<dbReference type="RefSeq" id="XP_013905435.1">
    <property type="nucleotide sequence ID" value="XM_014049981.1"/>
</dbReference>
<dbReference type="EMBL" id="KK100374">
    <property type="protein sequence ID" value="KIZ06416.1"/>
    <property type="molecule type" value="Genomic_DNA"/>
</dbReference>
<evidence type="ECO:0000256" key="2">
    <source>
        <dbReference type="SAM" id="MobiDB-lite"/>
    </source>
</evidence>
<dbReference type="InterPro" id="IPR059064">
    <property type="entry name" value="TYRAAT2_C"/>
</dbReference>
<dbReference type="KEGG" id="mng:MNEG_1533"/>
<accession>A0A0D2NPT4</accession>
<dbReference type="PROSITE" id="PS51176">
    <property type="entry name" value="PDH_ADH"/>
    <property type="match status" value="1"/>
</dbReference>
<dbReference type="PANTHER" id="PTHR43207:SF4">
    <property type="entry name" value="AROGENATE DEHYDROGENASE 2, CHLOROPLASTIC"/>
    <property type="match status" value="1"/>
</dbReference>
<dbReference type="InterPro" id="IPR008927">
    <property type="entry name" value="6-PGluconate_DH-like_C_sf"/>
</dbReference>
<evidence type="ECO:0000256" key="1">
    <source>
        <dbReference type="ARBA" id="ARBA00023002"/>
    </source>
</evidence>
<sequence length="368" mass="40901">MRRGRPAGGAVRVLALDAAQPFDFEHRARQKLAKEQQLTVGIVGFGTFGQFIAKRMVLAGHRVLATSRSPYQMQARSIGVDFYQDVDDFCEEHPEVVILCSSILSTAAVLRSLPVQRLKRNTLFVDVLSVKAFPKQLLLRELPPEMDILCTHPMFGPDSGKGSWRGLNFMYEVVRVGGDAGRMARIENLLRFFRSEGCRMVEMTCEEHDRQAASTQFVTHTVGRMLGEMELSSTDINTRGFEALLNLVENTSHDSFDLYYGLFLYNANATEELQRLEMAFDRVKKQLLGRMHDIVRQQLQLPEAGEPHPGSPGSQSPPSPQQQQQQQRLLSAVGQPPVLDFGGRGGAGSSSSAGEAVQVEVLAPEQQR</sequence>